<keyword evidence="10" id="KW-0408">Iron</keyword>
<keyword evidence="11 13" id="KW-0472">Membrane</keyword>
<feature type="domain" description="Cytochrome b561 bacterial/Ni-hydrogenase" evidence="14">
    <location>
        <begin position="16"/>
        <end position="170"/>
    </location>
</feature>
<name>A0ABU0HDQ0_9HYPH</name>
<proteinExistence type="inferred from homology"/>
<dbReference type="RefSeq" id="WP_266351332.1">
    <property type="nucleotide sequence ID" value="NZ_JAPKNG010000008.1"/>
</dbReference>
<feature type="transmembrane region" description="Helical" evidence="13">
    <location>
        <begin position="64"/>
        <end position="82"/>
    </location>
</feature>
<evidence type="ECO:0000313" key="15">
    <source>
        <dbReference type="EMBL" id="MDQ0440452.1"/>
    </source>
</evidence>
<evidence type="ECO:0000256" key="10">
    <source>
        <dbReference type="ARBA" id="ARBA00023004"/>
    </source>
</evidence>
<evidence type="ECO:0000256" key="4">
    <source>
        <dbReference type="ARBA" id="ARBA00022475"/>
    </source>
</evidence>
<dbReference type="InterPro" id="IPR052168">
    <property type="entry name" value="Cytochrome_b561_oxidase"/>
</dbReference>
<keyword evidence="16" id="KW-1185">Reference proteome</keyword>
<dbReference type="SUPFAM" id="SSF81342">
    <property type="entry name" value="Transmembrane di-heme cytochromes"/>
    <property type="match status" value="1"/>
</dbReference>
<dbReference type="PANTHER" id="PTHR30529:SF7">
    <property type="entry name" value="CYTOCHROME B561 BACTERIAL_NI-HYDROGENASE DOMAIN-CONTAINING PROTEIN"/>
    <property type="match status" value="1"/>
</dbReference>
<dbReference type="Pfam" id="PF01292">
    <property type="entry name" value="Ni_hydr_CYTB"/>
    <property type="match status" value="1"/>
</dbReference>
<keyword evidence="6 13" id="KW-0812">Transmembrane</keyword>
<sequence>MRKEFEAMQVGPVRGYTSSQIILHWLIVVLVLFQLIFGESMSSVFRAAQRGTTPDPNDATLATLHIWVGFAILAAVVIRLALRLRQGPPPPPEGQSPVLEWIATATHWLFYFLLFAVPISGIVAYYWQPAAGEVHELGKPAFIILIVLHAGAALWHQFWLRDGLLMRMLKPGA</sequence>
<feature type="transmembrane region" description="Helical" evidence="13">
    <location>
        <begin position="108"/>
        <end position="128"/>
    </location>
</feature>
<evidence type="ECO:0000313" key="16">
    <source>
        <dbReference type="Proteomes" id="UP001241603"/>
    </source>
</evidence>
<dbReference type="PANTHER" id="PTHR30529">
    <property type="entry name" value="CYTOCHROME B561"/>
    <property type="match status" value="1"/>
</dbReference>
<reference evidence="15 16" key="1">
    <citation type="submission" date="2023-07" db="EMBL/GenBank/DDBJ databases">
        <title>Genomic Encyclopedia of Type Strains, Phase IV (KMG-IV): sequencing the most valuable type-strain genomes for metagenomic binning, comparative biology and taxonomic classification.</title>
        <authorList>
            <person name="Goeker M."/>
        </authorList>
    </citation>
    <scope>NUCLEOTIDE SEQUENCE [LARGE SCALE GENOMIC DNA]</scope>
    <source>
        <strain evidence="15 16">B6-8</strain>
    </source>
</reference>
<evidence type="ECO:0000256" key="12">
    <source>
        <dbReference type="ARBA" id="ARBA00037975"/>
    </source>
</evidence>
<keyword evidence="7" id="KW-0479">Metal-binding</keyword>
<organism evidence="15 16">
    <name type="scientific">Kaistia dalseonensis</name>
    <dbReference type="NCBI Taxonomy" id="410840"/>
    <lineage>
        <taxon>Bacteria</taxon>
        <taxon>Pseudomonadati</taxon>
        <taxon>Pseudomonadota</taxon>
        <taxon>Alphaproteobacteria</taxon>
        <taxon>Hyphomicrobiales</taxon>
        <taxon>Kaistiaceae</taxon>
        <taxon>Kaistia</taxon>
    </lineage>
</organism>
<evidence type="ECO:0000256" key="5">
    <source>
        <dbReference type="ARBA" id="ARBA00022617"/>
    </source>
</evidence>
<comment type="cofactor">
    <cofactor evidence="1">
        <name>heme b</name>
        <dbReference type="ChEBI" id="CHEBI:60344"/>
    </cofactor>
</comment>
<dbReference type="Proteomes" id="UP001241603">
    <property type="component" value="Unassembled WGS sequence"/>
</dbReference>
<keyword evidence="3" id="KW-0813">Transport</keyword>
<comment type="similarity">
    <text evidence="12">Belongs to the cytochrome b561 family.</text>
</comment>
<evidence type="ECO:0000256" key="3">
    <source>
        <dbReference type="ARBA" id="ARBA00022448"/>
    </source>
</evidence>
<feature type="transmembrane region" description="Helical" evidence="13">
    <location>
        <begin position="21"/>
        <end position="37"/>
    </location>
</feature>
<evidence type="ECO:0000256" key="1">
    <source>
        <dbReference type="ARBA" id="ARBA00001970"/>
    </source>
</evidence>
<accession>A0ABU0HDQ0</accession>
<evidence type="ECO:0000256" key="2">
    <source>
        <dbReference type="ARBA" id="ARBA00004651"/>
    </source>
</evidence>
<keyword evidence="8" id="KW-0249">Electron transport</keyword>
<evidence type="ECO:0000256" key="11">
    <source>
        <dbReference type="ARBA" id="ARBA00023136"/>
    </source>
</evidence>
<comment type="subcellular location">
    <subcellularLocation>
        <location evidence="2">Cell membrane</location>
        <topology evidence="2">Multi-pass membrane protein</topology>
    </subcellularLocation>
</comment>
<comment type="caution">
    <text evidence="15">The sequence shown here is derived from an EMBL/GenBank/DDBJ whole genome shotgun (WGS) entry which is preliminary data.</text>
</comment>
<evidence type="ECO:0000259" key="14">
    <source>
        <dbReference type="Pfam" id="PF01292"/>
    </source>
</evidence>
<evidence type="ECO:0000256" key="7">
    <source>
        <dbReference type="ARBA" id="ARBA00022723"/>
    </source>
</evidence>
<protein>
    <submittedName>
        <fullName evidence="15">Cytochrome b561</fullName>
    </submittedName>
</protein>
<evidence type="ECO:0000256" key="6">
    <source>
        <dbReference type="ARBA" id="ARBA00022692"/>
    </source>
</evidence>
<evidence type="ECO:0000256" key="13">
    <source>
        <dbReference type="SAM" id="Phobius"/>
    </source>
</evidence>
<evidence type="ECO:0000256" key="8">
    <source>
        <dbReference type="ARBA" id="ARBA00022982"/>
    </source>
</evidence>
<dbReference type="EMBL" id="JAUSVO010000008">
    <property type="protein sequence ID" value="MDQ0440452.1"/>
    <property type="molecule type" value="Genomic_DNA"/>
</dbReference>
<gene>
    <name evidence="15" type="ORF">QO014_004867</name>
</gene>
<dbReference type="InterPro" id="IPR011577">
    <property type="entry name" value="Cyt_b561_bac/Ni-Hgenase"/>
</dbReference>
<dbReference type="InterPro" id="IPR016174">
    <property type="entry name" value="Di-haem_cyt_TM"/>
</dbReference>
<feature type="transmembrane region" description="Helical" evidence="13">
    <location>
        <begin position="140"/>
        <end position="160"/>
    </location>
</feature>
<keyword evidence="5" id="KW-0349">Heme</keyword>
<evidence type="ECO:0000256" key="9">
    <source>
        <dbReference type="ARBA" id="ARBA00022989"/>
    </source>
</evidence>
<keyword evidence="4" id="KW-1003">Cell membrane</keyword>
<keyword evidence="9 13" id="KW-1133">Transmembrane helix</keyword>